<dbReference type="OrthoDB" id="9775346at2"/>
<evidence type="ECO:0000313" key="2">
    <source>
        <dbReference type="EMBL" id="ATB27296.1"/>
    </source>
</evidence>
<evidence type="ECO:0000313" key="3">
    <source>
        <dbReference type="Proteomes" id="UP000217289"/>
    </source>
</evidence>
<evidence type="ECO:0000256" key="1">
    <source>
        <dbReference type="SAM" id="MobiDB-lite"/>
    </source>
</evidence>
<dbReference type="Pfam" id="PF08713">
    <property type="entry name" value="DNA_alkylation"/>
    <property type="match status" value="1"/>
</dbReference>
<dbReference type="KEGG" id="mbd:MEBOL_000734"/>
<dbReference type="Gene3D" id="1.25.10.90">
    <property type="match status" value="1"/>
</dbReference>
<feature type="region of interest" description="Disordered" evidence="1">
    <location>
        <begin position="243"/>
        <end position="263"/>
    </location>
</feature>
<dbReference type="EMBL" id="CP022163">
    <property type="protein sequence ID" value="ATB27296.1"/>
    <property type="molecule type" value="Genomic_DNA"/>
</dbReference>
<proteinExistence type="predicted"/>
<feature type="compositionally biased region" description="Basic and acidic residues" evidence="1">
    <location>
        <begin position="251"/>
        <end position="263"/>
    </location>
</feature>
<dbReference type="PANTHER" id="PTHR34070:SF1">
    <property type="entry name" value="DNA ALKYLATION REPAIR PROTEIN"/>
    <property type="match status" value="1"/>
</dbReference>
<protein>
    <submittedName>
        <fullName evidence="2">DNA alkylation repair protein</fullName>
    </submittedName>
</protein>
<dbReference type="InterPro" id="IPR016024">
    <property type="entry name" value="ARM-type_fold"/>
</dbReference>
<dbReference type="RefSeq" id="WP_095976112.1">
    <property type="nucleotide sequence ID" value="NZ_CP022163.1"/>
</dbReference>
<dbReference type="Proteomes" id="UP000217289">
    <property type="component" value="Chromosome"/>
</dbReference>
<dbReference type="AlphaFoldDB" id="A0A250I8K2"/>
<organism evidence="2 3">
    <name type="scientific">Melittangium boletus DSM 14713</name>
    <dbReference type="NCBI Taxonomy" id="1294270"/>
    <lineage>
        <taxon>Bacteria</taxon>
        <taxon>Pseudomonadati</taxon>
        <taxon>Myxococcota</taxon>
        <taxon>Myxococcia</taxon>
        <taxon>Myxococcales</taxon>
        <taxon>Cystobacterineae</taxon>
        <taxon>Archangiaceae</taxon>
        <taxon>Melittangium</taxon>
    </lineage>
</organism>
<keyword evidence="3" id="KW-1185">Reference proteome</keyword>
<reference evidence="2 3" key="1">
    <citation type="submission" date="2017-06" db="EMBL/GenBank/DDBJ databases">
        <authorList>
            <person name="Kim H.J."/>
            <person name="Triplett B.A."/>
        </authorList>
    </citation>
    <scope>NUCLEOTIDE SEQUENCE [LARGE SCALE GENOMIC DNA]</scope>
    <source>
        <strain evidence="2 3">DSM 14713</strain>
    </source>
</reference>
<dbReference type="SUPFAM" id="SSF48371">
    <property type="entry name" value="ARM repeat"/>
    <property type="match status" value="1"/>
</dbReference>
<name>A0A250I8K2_9BACT</name>
<accession>A0A250I8K2</accession>
<dbReference type="PANTHER" id="PTHR34070">
    <property type="entry name" value="ARMADILLO-TYPE FOLD"/>
    <property type="match status" value="1"/>
</dbReference>
<sequence length="263" mass="30323">MGSQKVTSRLGQARTIQDELASAANPEKAAFFPRFFKTGPGQYAEGDVFLGVTVPEQRRIARRHKHLPLEQLRVLLRSEVHEHRLTGFIILVEKFEREDALGRDRLFAFCREHLAGVNNWDLVDLVAPRLMGVHLLAHPEHKSLLDEFVRSPVLWERRIAIMATFAFIRAGEFSDTLRLAEVLLQDPHDLIHKAVGWMLREVGKRELASEEAFLDRHAGRMPRTMLRYAIEKFPLERREHYMKAAPRRPKGIGEEPPPRLPPD</sequence>
<gene>
    <name evidence="2" type="ORF">MEBOL_000734</name>
</gene>
<dbReference type="InterPro" id="IPR014825">
    <property type="entry name" value="DNA_alkylation"/>
</dbReference>
<dbReference type="CDD" id="cd06561">
    <property type="entry name" value="AlkD_like"/>
    <property type="match status" value="1"/>
</dbReference>